<evidence type="ECO:0000313" key="2">
    <source>
        <dbReference type="EMBL" id="ORY80299.1"/>
    </source>
</evidence>
<accession>A0A1Y2F8T5</accession>
<feature type="compositionally biased region" description="Low complexity" evidence="1">
    <location>
        <begin position="96"/>
        <end position="120"/>
    </location>
</feature>
<gene>
    <name evidence="2" type="ORF">BCR35DRAFT_304501</name>
</gene>
<feature type="compositionally biased region" description="Basic residues" evidence="1">
    <location>
        <begin position="481"/>
        <end position="492"/>
    </location>
</feature>
<dbReference type="EMBL" id="MCGR01000025">
    <property type="protein sequence ID" value="ORY80299.1"/>
    <property type="molecule type" value="Genomic_DNA"/>
</dbReference>
<feature type="compositionally biased region" description="Acidic residues" evidence="1">
    <location>
        <begin position="515"/>
        <end position="536"/>
    </location>
</feature>
<dbReference type="InParanoid" id="A0A1Y2F8T5"/>
<feature type="compositionally biased region" description="Acidic residues" evidence="1">
    <location>
        <begin position="338"/>
        <end position="358"/>
    </location>
</feature>
<feature type="region of interest" description="Disordered" evidence="1">
    <location>
        <begin position="1"/>
        <end position="140"/>
    </location>
</feature>
<feature type="compositionally biased region" description="Basic and acidic residues" evidence="1">
    <location>
        <begin position="1"/>
        <end position="18"/>
    </location>
</feature>
<feature type="compositionally biased region" description="Pro residues" evidence="1">
    <location>
        <begin position="255"/>
        <end position="268"/>
    </location>
</feature>
<feature type="compositionally biased region" description="Polar residues" evidence="1">
    <location>
        <begin position="19"/>
        <end position="40"/>
    </location>
</feature>
<evidence type="ECO:0000256" key="1">
    <source>
        <dbReference type="SAM" id="MobiDB-lite"/>
    </source>
</evidence>
<dbReference type="AlphaFoldDB" id="A0A1Y2F8T5"/>
<reference evidence="2 3" key="1">
    <citation type="submission" date="2016-07" db="EMBL/GenBank/DDBJ databases">
        <title>Pervasive Adenine N6-methylation of Active Genes in Fungi.</title>
        <authorList>
            <consortium name="DOE Joint Genome Institute"/>
            <person name="Mondo S.J."/>
            <person name="Dannebaum R.O."/>
            <person name="Kuo R.C."/>
            <person name="Labutti K."/>
            <person name="Haridas S."/>
            <person name="Kuo A."/>
            <person name="Salamov A."/>
            <person name="Ahrendt S.R."/>
            <person name="Lipzen A."/>
            <person name="Sullivan W."/>
            <person name="Andreopoulos W.B."/>
            <person name="Clum A."/>
            <person name="Lindquist E."/>
            <person name="Daum C."/>
            <person name="Ramamoorthy G.K."/>
            <person name="Gryganskyi A."/>
            <person name="Culley D."/>
            <person name="Magnuson J.K."/>
            <person name="James T.Y."/>
            <person name="O'Malley M.A."/>
            <person name="Stajich J.E."/>
            <person name="Spatafora J.W."/>
            <person name="Visel A."/>
            <person name="Grigoriev I.V."/>
        </authorList>
    </citation>
    <scope>NUCLEOTIDE SEQUENCE [LARGE SCALE GENOMIC DNA]</scope>
    <source>
        <strain evidence="2 3">62-1032</strain>
    </source>
</reference>
<name>A0A1Y2F8T5_9BASI</name>
<protein>
    <submittedName>
        <fullName evidence="2">Uncharacterized protein</fullName>
    </submittedName>
</protein>
<feature type="non-terminal residue" evidence="2">
    <location>
        <position position="609"/>
    </location>
</feature>
<feature type="compositionally biased region" description="Basic residues" evidence="1">
    <location>
        <begin position="553"/>
        <end position="571"/>
    </location>
</feature>
<comment type="caution">
    <text evidence="2">The sequence shown here is derived from an EMBL/GenBank/DDBJ whole genome shotgun (WGS) entry which is preliminary data.</text>
</comment>
<dbReference type="Proteomes" id="UP000193467">
    <property type="component" value="Unassembled WGS sequence"/>
</dbReference>
<feature type="compositionally biased region" description="Low complexity" evidence="1">
    <location>
        <begin position="130"/>
        <end position="140"/>
    </location>
</feature>
<organism evidence="2 3">
    <name type="scientific">Leucosporidium creatinivorum</name>
    <dbReference type="NCBI Taxonomy" id="106004"/>
    <lineage>
        <taxon>Eukaryota</taxon>
        <taxon>Fungi</taxon>
        <taxon>Dikarya</taxon>
        <taxon>Basidiomycota</taxon>
        <taxon>Pucciniomycotina</taxon>
        <taxon>Microbotryomycetes</taxon>
        <taxon>Leucosporidiales</taxon>
        <taxon>Leucosporidium</taxon>
    </lineage>
</organism>
<feature type="compositionally biased region" description="Low complexity" evidence="1">
    <location>
        <begin position="269"/>
        <end position="279"/>
    </location>
</feature>
<evidence type="ECO:0000313" key="3">
    <source>
        <dbReference type="Proteomes" id="UP000193467"/>
    </source>
</evidence>
<sequence length="609" mass="65365">MSSNRHETRKALASKQDELNLQQPEAAADQSNTKNKSKVTGGSFLDRIKAAPPLVVATESDDEEPPTEPDDGPPAAATRPNHLTEQSALPPSPIVAQLTAARAQQAGASHALSSLGAAPQLPSPSPSSPALPNRSAPLPSSNAALVSAAPLAQHPSSDSDALSYVDIDSDYVAEAPKPTVRDGGDSALNDESQSTKSKKAGARQGPWWSAEGLSPRKDPSTLRSTAQGRDATFTFYEDAPRPVFYGQPAQRTPPRSHPPASHPQPRPSPLRLQQQQEAQRPPRRIPQKSSLSNKEITRAPDPNALLESFRNADEAIKARSRTAPSARRDERAVSVVEETVDDEEQDVAELSEAGEENLPDPAELKQQATSAPRDKNGRARKGKGQEEAQDEDASSDSTNKIKTKSRRQDDPASDSQPDDLDTPPHLAASSRPRRQTRPSATTVKRSTDSTSAPSSDTETEDAPARSKRKSSGKGKSAAAKGKGKGRASKKKASPPVDTESLLALLPRRKRKVEAELTDSGEEPEDEEDDVASDVDEIGYRAKKKRATSSSKSKTNKNSKSRKPKTTGRGKKAAANAEDEEPDSEKERAKQQRLAALNETDAYELDVMMV</sequence>
<feature type="compositionally biased region" description="Acidic residues" evidence="1">
    <location>
        <begin position="59"/>
        <end position="71"/>
    </location>
</feature>
<feature type="region of interest" description="Disordered" evidence="1">
    <location>
        <begin position="174"/>
        <end position="609"/>
    </location>
</feature>
<keyword evidence="3" id="KW-1185">Reference proteome</keyword>
<proteinExistence type="predicted"/>